<name>A0A7G9Z0V8_9EURY</name>
<organism evidence="3">
    <name type="scientific">Candidatus Methanophagaceae archaeon ANME-1 ERB6</name>
    <dbReference type="NCBI Taxonomy" id="2759912"/>
    <lineage>
        <taxon>Archaea</taxon>
        <taxon>Methanobacteriati</taxon>
        <taxon>Methanobacteriota</taxon>
        <taxon>Stenosarchaea group</taxon>
        <taxon>Methanomicrobia</taxon>
        <taxon>Candidatus Methanophagales</taxon>
        <taxon>Candidatus Methanophagaceae</taxon>
    </lineage>
</organism>
<dbReference type="SUPFAM" id="SSF56281">
    <property type="entry name" value="Metallo-hydrolase/oxidoreductase"/>
    <property type="match status" value="1"/>
</dbReference>
<feature type="domain" description="Metallo-beta-lactamase" evidence="1">
    <location>
        <begin position="9"/>
        <end position="205"/>
    </location>
</feature>
<evidence type="ECO:0000313" key="2">
    <source>
        <dbReference type="EMBL" id="QNO50985.1"/>
    </source>
</evidence>
<reference evidence="3" key="1">
    <citation type="submission" date="2020-06" db="EMBL/GenBank/DDBJ databases">
        <title>Unique genomic features of the anaerobic methanotrophic archaea.</title>
        <authorList>
            <person name="Chadwick G.L."/>
            <person name="Skennerton C.T."/>
            <person name="Laso-Perez R."/>
            <person name="Leu A.O."/>
            <person name="Speth D.R."/>
            <person name="Yu H."/>
            <person name="Morgan-Lang C."/>
            <person name="Hatzenpichler R."/>
            <person name="Goudeau D."/>
            <person name="Malmstrom R."/>
            <person name="Brazelton W.J."/>
            <person name="Woyke T."/>
            <person name="Hallam S.J."/>
            <person name="Tyson G.W."/>
            <person name="Wegener G."/>
            <person name="Boetius A."/>
            <person name="Orphan V."/>
        </authorList>
    </citation>
    <scope>NUCLEOTIDE SEQUENCE</scope>
</reference>
<evidence type="ECO:0000259" key="1">
    <source>
        <dbReference type="SMART" id="SM00849"/>
    </source>
</evidence>
<dbReference type="AlphaFoldDB" id="A0A7G9Z0V8"/>
<accession>A0A7G9Z0V8</accession>
<protein>
    <recommendedName>
        <fullName evidence="1">Metallo-beta-lactamase domain-containing protein</fullName>
    </recommendedName>
</protein>
<sequence length="239" mass="26960">MPVSIKWFPPSWFQIKTKDKIIYIDPAWMRTYFTKYPKKIEFSKWPDPIDGLPEKDLEKANVILLTHHHKDHCKSVTVNRLKDADTLVVAPKRCIKELGKDIKVVAPGDEIPFGDITIKAVDAYNTEQGSSTRKVHHKGDCVGYLMTVEDKTIYHAGDTDYIPEMRELGKVDVALLPIGGTFTTNIQEAVEAAIAIKPGVAIPMHRLKADPEEFKDKVEAKSNTKVVPLKIGEVYHLKT</sequence>
<dbReference type="PANTHER" id="PTHR43546">
    <property type="entry name" value="UPF0173 METAL-DEPENDENT HYDROLASE MJ1163-RELATED"/>
    <property type="match status" value="1"/>
</dbReference>
<dbReference type="EMBL" id="MT631554">
    <property type="protein sequence ID" value="QNO53892.1"/>
    <property type="molecule type" value="Genomic_DNA"/>
</dbReference>
<dbReference type="InterPro" id="IPR001279">
    <property type="entry name" value="Metallo-B-lactamas"/>
</dbReference>
<proteinExistence type="predicted"/>
<dbReference type="SMART" id="SM00849">
    <property type="entry name" value="Lactamase_B"/>
    <property type="match status" value="1"/>
</dbReference>
<dbReference type="Gene3D" id="3.60.15.10">
    <property type="entry name" value="Ribonuclease Z/Hydroxyacylglutathione hydrolase-like"/>
    <property type="match status" value="1"/>
</dbReference>
<dbReference type="PANTHER" id="PTHR43546:SF8">
    <property type="entry name" value="METALLO-BETA-LACTAMASE DOMAIN-CONTAINING PROTEIN"/>
    <property type="match status" value="1"/>
</dbReference>
<gene>
    <name evidence="3" type="ORF">LBDBNMAG_00027</name>
    <name evidence="2" type="ORF">LCGFKGIO_00018</name>
</gene>
<dbReference type="Pfam" id="PF13483">
    <property type="entry name" value="Lactamase_B_3"/>
    <property type="match status" value="1"/>
</dbReference>
<dbReference type="InterPro" id="IPR050114">
    <property type="entry name" value="UPF0173_UPF0282_UlaG_hydrolase"/>
</dbReference>
<evidence type="ECO:0000313" key="3">
    <source>
        <dbReference type="EMBL" id="QNO53892.1"/>
    </source>
</evidence>
<dbReference type="EMBL" id="MT631457">
    <property type="protein sequence ID" value="QNO50985.1"/>
    <property type="molecule type" value="Genomic_DNA"/>
</dbReference>
<dbReference type="InterPro" id="IPR036866">
    <property type="entry name" value="RibonucZ/Hydroxyglut_hydro"/>
</dbReference>